<dbReference type="AlphaFoldDB" id="X6P4L6"/>
<dbReference type="InterPro" id="IPR001810">
    <property type="entry name" value="F-box_dom"/>
</dbReference>
<evidence type="ECO:0000256" key="1">
    <source>
        <dbReference type="SAM" id="MobiDB-lite"/>
    </source>
</evidence>
<evidence type="ECO:0000313" key="4">
    <source>
        <dbReference type="Proteomes" id="UP000023152"/>
    </source>
</evidence>
<evidence type="ECO:0000313" key="3">
    <source>
        <dbReference type="EMBL" id="ETO32537.1"/>
    </source>
</evidence>
<accession>X6P4L6</accession>
<dbReference type="Proteomes" id="UP000023152">
    <property type="component" value="Unassembled WGS sequence"/>
</dbReference>
<sequence>MGNDSKTGVQKSKGEGNEPNKKMAFLPTIEKRRILLREKFNKWKSFIQQKMELKLGLNSNSINNKDEETKIDVEEMTSDECPKVLQIGDILQHVMLYLDAVDNLKHLSVVSRQFRKVSSSNLLWQLHCEELYKGKLYIPSKAKQLESTHKHKMAYKH</sequence>
<reference evidence="3 4" key="1">
    <citation type="journal article" date="2013" name="Curr. Biol.">
        <title>The Genome of the Foraminiferan Reticulomyxa filosa.</title>
        <authorList>
            <person name="Glockner G."/>
            <person name="Hulsmann N."/>
            <person name="Schleicher M."/>
            <person name="Noegel A.A."/>
            <person name="Eichinger L."/>
            <person name="Gallinger C."/>
            <person name="Pawlowski J."/>
            <person name="Sierra R."/>
            <person name="Euteneuer U."/>
            <person name="Pillet L."/>
            <person name="Moustafa A."/>
            <person name="Platzer M."/>
            <person name="Groth M."/>
            <person name="Szafranski K."/>
            <person name="Schliwa M."/>
        </authorList>
    </citation>
    <scope>NUCLEOTIDE SEQUENCE [LARGE SCALE GENOMIC DNA]</scope>
</reference>
<dbReference type="Pfam" id="PF12937">
    <property type="entry name" value="F-box-like"/>
    <property type="match status" value="1"/>
</dbReference>
<evidence type="ECO:0000259" key="2">
    <source>
        <dbReference type="Pfam" id="PF12937"/>
    </source>
</evidence>
<protein>
    <recommendedName>
        <fullName evidence="2">F-box domain-containing protein</fullName>
    </recommendedName>
</protein>
<feature type="region of interest" description="Disordered" evidence="1">
    <location>
        <begin position="1"/>
        <end position="23"/>
    </location>
</feature>
<dbReference type="EMBL" id="ASPP01004120">
    <property type="protein sequence ID" value="ETO32537.1"/>
    <property type="molecule type" value="Genomic_DNA"/>
</dbReference>
<feature type="compositionally biased region" description="Basic and acidic residues" evidence="1">
    <location>
        <begin position="12"/>
        <end position="21"/>
    </location>
</feature>
<dbReference type="Gene3D" id="1.20.1280.50">
    <property type="match status" value="1"/>
</dbReference>
<dbReference type="SUPFAM" id="SSF81383">
    <property type="entry name" value="F-box domain"/>
    <property type="match status" value="1"/>
</dbReference>
<dbReference type="InterPro" id="IPR036047">
    <property type="entry name" value="F-box-like_dom_sf"/>
</dbReference>
<keyword evidence="4" id="KW-1185">Reference proteome</keyword>
<proteinExistence type="predicted"/>
<feature type="compositionally biased region" description="Polar residues" evidence="1">
    <location>
        <begin position="1"/>
        <end position="10"/>
    </location>
</feature>
<name>X6P4L6_RETFI</name>
<feature type="domain" description="F-box" evidence="2">
    <location>
        <begin position="89"/>
        <end position="128"/>
    </location>
</feature>
<dbReference type="OrthoDB" id="3219396at2759"/>
<organism evidence="3 4">
    <name type="scientific">Reticulomyxa filosa</name>
    <dbReference type="NCBI Taxonomy" id="46433"/>
    <lineage>
        <taxon>Eukaryota</taxon>
        <taxon>Sar</taxon>
        <taxon>Rhizaria</taxon>
        <taxon>Retaria</taxon>
        <taxon>Foraminifera</taxon>
        <taxon>Monothalamids</taxon>
        <taxon>Reticulomyxidae</taxon>
        <taxon>Reticulomyxa</taxon>
    </lineage>
</organism>
<comment type="caution">
    <text evidence="3">The sequence shown here is derived from an EMBL/GenBank/DDBJ whole genome shotgun (WGS) entry which is preliminary data.</text>
</comment>
<gene>
    <name evidence="3" type="ORF">RFI_04580</name>
</gene>